<evidence type="ECO:0000313" key="2">
    <source>
        <dbReference type="EMBL" id="KAL2796262.1"/>
    </source>
</evidence>
<dbReference type="EMBL" id="JBFTWV010000028">
    <property type="protein sequence ID" value="KAL2796262.1"/>
    <property type="molecule type" value="Genomic_DNA"/>
</dbReference>
<evidence type="ECO:0000313" key="3">
    <source>
        <dbReference type="Proteomes" id="UP001610563"/>
    </source>
</evidence>
<dbReference type="Gene3D" id="3.30.70.100">
    <property type="match status" value="1"/>
</dbReference>
<accession>A0ABR4GB58</accession>
<dbReference type="SUPFAM" id="SSF54909">
    <property type="entry name" value="Dimeric alpha+beta barrel"/>
    <property type="match status" value="1"/>
</dbReference>
<keyword evidence="3" id="KW-1185">Reference proteome</keyword>
<feature type="domain" description="ABM" evidence="1">
    <location>
        <begin position="7"/>
        <end position="94"/>
    </location>
</feature>
<gene>
    <name evidence="2" type="ORF">BJX66DRAFT_336275</name>
</gene>
<name>A0ABR4GB58_9EURO</name>
<organism evidence="2 3">
    <name type="scientific">Aspergillus keveii</name>
    <dbReference type="NCBI Taxonomy" id="714993"/>
    <lineage>
        <taxon>Eukaryota</taxon>
        <taxon>Fungi</taxon>
        <taxon>Dikarya</taxon>
        <taxon>Ascomycota</taxon>
        <taxon>Pezizomycotina</taxon>
        <taxon>Eurotiomycetes</taxon>
        <taxon>Eurotiomycetidae</taxon>
        <taxon>Eurotiales</taxon>
        <taxon>Aspergillaceae</taxon>
        <taxon>Aspergillus</taxon>
        <taxon>Aspergillus subgen. Nidulantes</taxon>
    </lineage>
</organism>
<reference evidence="2 3" key="1">
    <citation type="submission" date="2024-07" db="EMBL/GenBank/DDBJ databases">
        <title>Section-level genome sequencing and comparative genomics of Aspergillus sections Usti and Cavernicolus.</title>
        <authorList>
            <consortium name="Lawrence Berkeley National Laboratory"/>
            <person name="Nybo J.L."/>
            <person name="Vesth T.C."/>
            <person name="Theobald S."/>
            <person name="Frisvad J.C."/>
            <person name="Larsen T.O."/>
            <person name="Kjaerboelling I."/>
            <person name="Rothschild-Mancinelli K."/>
            <person name="Lyhne E.K."/>
            <person name="Kogle M.E."/>
            <person name="Barry K."/>
            <person name="Clum A."/>
            <person name="Na H."/>
            <person name="Ledsgaard L."/>
            <person name="Lin J."/>
            <person name="Lipzen A."/>
            <person name="Kuo A."/>
            <person name="Riley R."/>
            <person name="Mondo S."/>
            <person name="Labutti K."/>
            <person name="Haridas S."/>
            <person name="Pangalinan J."/>
            <person name="Salamov A.A."/>
            <person name="Simmons B.A."/>
            <person name="Magnuson J.K."/>
            <person name="Chen J."/>
            <person name="Drula E."/>
            <person name="Henrissat B."/>
            <person name="Wiebenga A."/>
            <person name="Lubbers R.J."/>
            <person name="Gomes A.C."/>
            <person name="Makela M.R."/>
            <person name="Stajich J."/>
            <person name="Grigoriev I.V."/>
            <person name="Mortensen U.H."/>
            <person name="De Vries R.P."/>
            <person name="Baker S.E."/>
            <person name="Andersen M.R."/>
        </authorList>
    </citation>
    <scope>NUCLEOTIDE SEQUENCE [LARGE SCALE GENOMIC DNA]</scope>
    <source>
        <strain evidence="2 3">CBS 209.92</strain>
    </source>
</reference>
<dbReference type="PROSITE" id="PS51725">
    <property type="entry name" value="ABM"/>
    <property type="match status" value="1"/>
</dbReference>
<dbReference type="Proteomes" id="UP001610563">
    <property type="component" value="Unassembled WGS sequence"/>
</dbReference>
<comment type="caution">
    <text evidence="2">The sequence shown here is derived from an EMBL/GenBank/DDBJ whole genome shotgun (WGS) entry which is preliminary data.</text>
</comment>
<proteinExistence type="predicted"/>
<evidence type="ECO:0000259" key="1">
    <source>
        <dbReference type="PROSITE" id="PS51725"/>
    </source>
</evidence>
<sequence length="120" mass="13456">MSESQEINVVAIHYPKPDKVQEFRALVLRVKNTFANHPGKLHHHAFGTKTGEEIVVIERFKDQASLDQILATEEFKEIAELVLALVRQPPTLINGAPLPGFEAYGNEKGVAEFLVDSHWV</sequence>
<dbReference type="InterPro" id="IPR011008">
    <property type="entry name" value="Dimeric_a/b-barrel"/>
</dbReference>
<protein>
    <recommendedName>
        <fullName evidence="1">ABM domain-containing protein</fullName>
    </recommendedName>
</protein>
<dbReference type="Pfam" id="PF03992">
    <property type="entry name" value="ABM"/>
    <property type="match status" value="1"/>
</dbReference>
<dbReference type="InterPro" id="IPR007138">
    <property type="entry name" value="ABM_dom"/>
</dbReference>